<evidence type="ECO:0000256" key="6">
    <source>
        <dbReference type="ARBA" id="ARBA00022777"/>
    </source>
</evidence>
<feature type="transmembrane region" description="Helical" evidence="10">
    <location>
        <begin position="47"/>
        <end position="66"/>
    </location>
</feature>
<sequence>MEFTIISIYVASCAFIYLEVVRKCQNGELTNFINGILVPFLDNKDNANSIIITHICLLVGISIPIFKEFLLRKGTRDFDVVSATLGIATIGVGDALSAILGSLYGRIYLPGNRDKTLIGMIAFFASTCSFLQLTSKSHNNRTPPIEMESALDQIVINSNSRSCIIMGKPCSGKTKLLTSYFQKKKAQNISNDLIIIHINCLNYDDNTLLSTLLDRINEQFPMHRRLFSGHQKISILKEKLIGLSKCGYTVVFALDNCEPIVIGTSSDTQPNSNTIGNHSRQFALYTLVDIMHSHEINLVLLLSTSMFDLPDFFEKRVKSRMSQRRILLEEIVGPKKEERVKNVILKISEILRIDKKSLPESEYLDVDSYNESISRLFNFLVNDNKESKEILKPLEFLVDFDMENEVLSSILHQFLLVTPQCSIKEFFKIFLFEHKKNGNQRVKDECRSIKQGIRVHDSIKLKRFESLSIIQHTILIALIKLITIGTKNITFKKIIREINSLKNHISAQSNLSGFNLDYTEESYNSSFLMM</sequence>
<keyword evidence="4" id="KW-0808">Transferase</keyword>
<keyword evidence="5 10" id="KW-0812">Transmembrane</keyword>
<evidence type="ECO:0000256" key="3">
    <source>
        <dbReference type="ARBA" id="ARBA00012132"/>
    </source>
</evidence>
<dbReference type="PANTHER" id="PTHR13205:SF15">
    <property type="entry name" value="DOLICHOL KINASE"/>
    <property type="match status" value="1"/>
</dbReference>
<comment type="caution">
    <text evidence="11">The sequence shown here is derived from an EMBL/GenBank/DDBJ whole genome shotgun (WGS) entry which is preliminary data.</text>
</comment>
<dbReference type="InterPro" id="IPR032974">
    <property type="entry name" value="Polypren_kinase"/>
</dbReference>
<dbReference type="GO" id="GO:0004168">
    <property type="term" value="F:dolichol kinase activity"/>
    <property type="evidence" value="ECO:0007669"/>
    <property type="project" value="UniProtKB-EC"/>
</dbReference>
<comment type="similarity">
    <text evidence="2">Belongs to the polyprenol kinase family.</text>
</comment>
<keyword evidence="8 10" id="KW-1133">Transmembrane helix</keyword>
<dbReference type="PANTHER" id="PTHR13205">
    <property type="entry name" value="TRANSMEMBRANE PROTEIN 15-RELATED"/>
    <property type="match status" value="1"/>
</dbReference>
<dbReference type="GO" id="GO:0005789">
    <property type="term" value="C:endoplasmic reticulum membrane"/>
    <property type="evidence" value="ECO:0007669"/>
    <property type="project" value="UniProtKB-SubCell"/>
</dbReference>
<evidence type="ECO:0000313" key="11">
    <source>
        <dbReference type="EMBL" id="KAJ1607295.1"/>
    </source>
</evidence>
<evidence type="ECO:0000256" key="2">
    <source>
        <dbReference type="ARBA" id="ARBA00010794"/>
    </source>
</evidence>
<evidence type="ECO:0000256" key="8">
    <source>
        <dbReference type="ARBA" id="ARBA00022989"/>
    </source>
</evidence>
<feature type="transmembrane region" description="Helical" evidence="10">
    <location>
        <begin position="116"/>
        <end position="133"/>
    </location>
</feature>
<name>A0A9D5HY68_9CRYT</name>
<accession>A0A9D5HY68</accession>
<dbReference type="Gene3D" id="3.40.50.300">
    <property type="entry name" value="P-loop containing nucleotide triphosphate hydrolases"/>
    <property type="match status" value="1"/>
</dbReference>
<keyword evidence="9 10" id="KW-0472">Membrane</keyword>
<dbReference type="OrthoDB" id="343623at2759"/>
<dbReference type="GO" id="GO:0043048">
    <property type="term" value="P:dolichyl monophosphate biosynthetic process"/>
    <property type="evidence" value="ECO:0007669"/>
    <property type="project" value="TreeGrafter"/>
</dbReference>
<reference evidence="11" key="1">
    <citation type="submission" date="2022-10" db="EMBL/GenBank/DDBJ databases">
        <title>Adaptive evolution leads to modifications in subtelomeric GC content in a zoonotic Cryptosporidium species.</title>
        <authorList>
            <person name="Li J."/>
            <person name="Feng Y."/>
            <person name="Xiao L."/>
        </authorList>
    </citation>
    <scope>NUCLEOTIDE SEQUENCE</scope>
    <source>
        <strain evidence="11">33844</strain>
    </source>
</reference>
<evidence type="ECO:0000256" key="10">
    <source>
        <dbReference type="SAM" id="Phobius"/>
    </source>
</evidence>
<keyword evidence="7" id="KW-0256">Endoplasmic reticulum</keyword>
<dbReference type="AlphaFoldDB" id="A0A9D5HY68"/>
<dbReference type="SUPFAM" id="SSF52540">
    <property type="entry name" value="P-loop containing nucleoside triphosphate hydrolases"/>
    <property type="match status" value="1"/>
</dbReference>
<gene>
    <name evidence="11" type="ORF">OJ253_2416</name>
</gene>
<dbReference type="EC" id="2.7.1.108" evidence="3"/>
<proteinExistence type="inferred from homology"/>
<evidence type="ECO:0000256" key="5">
    <source>
        <dbReference type="ARBA" id="ARBA00022692"/>
    </source>
</evidence>
<dbReference type="EMBL" id="JAPCXC010000059">
    <property type="protein sequence ID" value="KAJ1607295.1"/>
    <property type="molecule type" value="Genomic_DNA"/>
</dbReference>
<organism evidence="11">
    <name type="scientific">Cryptosporidium canis</name>
    <dbReference type="NCBI Taxonomy" id="195482"/>
    <lineage>
        <taxon>Eukaryota</taxon>
        <taxon>Sar</taxon>
        <taxon>Alveolata</taxon>
        <taxon>Apicomplexa</taxon>
        <taxon>Conoidasida</taxon>
        <taxon>Coccidia</taxon>
        <taxon>Eucoccidiorida</taxon>
        <taxon>Eimeriorina</taxon>
        <taxon>Cryptosporidiidae</taxon>
        <taxon>Cryptosporidium</taxon>
    </lineage>
</organism>
<evidence type="ECO:0000256" key="7">
    <source>
        <dbReference type="ARBA" id="ARBA00022824"/>
    </source>
</evidence>
<keyword evidence="6" id="KW-0418">Kinase</keyword>
<evidence type="ECO:0000256" key="9">
    <source>
        <dbReference type="ARBA" id="ARBA00023136"/>
    </source>
</evidence>
<evidence type="ECO:0000256" key="4">
    <source>
        <dbReference type="ARBA" id="ARBA00022679"/>
    </source>
</evidence>
<comment type="subcellular location">
    <subcellularLocation>
        <location evidence="1">Endoplasmic reticulum membrane</location>
        <topology evidence="1">Multi-pass membrane protein</topology>
    </subcellularLocation>
</comment>
<feature type="transmembrane region" description="Helical" evidence="10">
    <location>
        <begin position="78"/>
        <end position="104"/>
    </location>
</feature>
<evidence type="ECO:0000256" key="1">
    <source>
        <dbReference type="ARBA" id="ARBA00004477"/>
    </source>
</evidence>
<dbReference type="InterPro" id="IPR027417">
    <property type="entry name" value="P-loop_NTPase"/>
</dbReference>
<protein>
    <recommendedName>
        <fullName evidence="3">dolichol kinase</fullName>
        <ecNumber evidence="3">2.7.1.108</ecNumber>
    </recommendedName>
</protein>
<dbReference type="Proteomes" id="UP001067231">
    <property type="component" value="Unassembled WGS sequence"/>
</dbReference>